<dbReference type="InterPro" id="IPR004625">
    <property type="entry name" value="PyrdxlKinase"/>
</dbReference>
<dbReference type="Proteomes" id="UP000051500">
    <property type="component" value="Unassembled WGS sequence"/>
</dbReference>
<dbReference type="Pfam" id="PF08543">
    <property type="entry name" value="Phos_pyr_kin"/>
    <property type="match status" value="1"/>
</dbReference>
<evidence type="ECO:0000259" key="6">
    <source>
        <dbReference type="Pfam" id="PF08543"/>
    </source>
</evidence>
<dbReference type="AlphaFoldDB" id="A0A0R2KIC1"/>
<evidence type="ECO:0000256" key="2">
    <source>
        <dbReference type="ARBA" id="ARBA00022679"/>
    </source>
</evidence>
<evidence type="ECO:0000313" key="8">
    <source>
        <dbReference type="Proteomes" id="UP000051500"/>
    </source>
</evidence>
<dbReference type="InterPro" id="IPR029056">
    <property type="entry name" value="Ribokinase-like"/>
</dbReference>
<evidence type="ECO:0000313" key="7">
    <source>
        <dbReference type="EMBL" id="KRN89123.1"/>
    </source>
</evidence>
<dbReference type="SUPFAM" id="SSF53613">
    <property type="entry name" value="Ribokinase-like"/>
    <property type="match status" value="1"/>
</dbReference>
<reference evidence="7 8" key="1">
    <citation type="journal article" date="2015" name="Genome Announc.">
        <title>Expanding the biotechnology potential of lactobacilli through comparative genomics of 213 strains and associated genera.</title>
        <authorList>
            <person name="Sun Z."/>
            <person name="Harris H.M."/>
            <person name="McCann A."/>
            <person name="Guo C."/>
            <person name="Argimon S."/>
            <person name="Zhang W."/>
            <person name="Yang X."/>
            <person name="Jeffery I.B."/>
            <person name="Cooney J.C."/>
            <person name="Kagawa T.F."/>
            <person name="Liu W."/>
            <person name="Song Y."/>
            <person name="Salvetti E."/>
            <person name="Wrobel A."/>
            <person name="Rasinkangas P."/>
            <person name="Parkhill J."/>
            <person name="Rea M.C."/>
            <person name="O'Sullivan O."/>
            <person name="Ritari J."/>
            <person name="Douillard F.P."/>
            <person name="Paul Ross R."/>
            <person name="Yang R."/>
            <person name="Briner A.E."/>
            <person name="Felis G.E."/>
            <person name="de Vos W.M."/>
            <person name="Barrangou R."/>
            <person name="Klaenhammer T.R."/>
            <person name="Caufield P.W."/>
            <person name="Cui Y."/>
            <person name="Zhang H."/>
            <person name="O'Toole P.W."/>
        </authorList>
    </citation>
    <scope>NUCLEOTIDE SEQUENCE [LARGE SCALE GENOMIC DNA]</scope>
    <source>
        <strain evidence="7 8">DSM 22408</strain>
    </source>
</reference>
<dbReference type="InterPro" id="IPR013749">
    <property type="entry name" value="PM/HMP-P_kinase-1"/>
</dbReference>
<keyword evidence="4 7" id="KW-0418">Kinase</keyword>
<dbReference type="Gene3D" id="3.40.1190.20">
    <property type="match status" value="1"/>
</dbReference>
<keyword evidence="2" id="KW-0808">Transferase</keyword>
<keyword evidence="5" id="KW-0067">ATP-binding</keyword>
<keyword evidence="8" id="KW-1185">Reference proteome</keyword>
<dbReference type="RefSeq" id="WP_027106788.1">
    <property type="nucleotide sequence ID" value="NZ_AUHP01000019.1"/>
</dbReference>
<proteinExistence type="predicted"/>
<dbReference type="STRING" id="1122146.IV53_GL000301"/>
<name>A0A0R2KIC1_9LACO</name>
<sequence>MSKKQKRLLLAEDLSAVGNISLGVASPILQAKDIPVALLPTSLLSSQSEGFAKPAVVELGNWIQDAFKHWESADIAINSALIGYFDQVEVGIALKEFFQKHSLDLVVLDPAFADEGELYPRMTLDHVKNMRELLSFAHVTTPNVTEAYYLTDSEFVLNDRQSLKTLLEKMEALMQPGGRAIITGVTVGEQLGCALLEDGKVKKTLFPTVPGHFYGSGDVFSALLTVFLWEGYPLDKAVKEATEVTYIGLKQTSQSSDERRFGIKLSGIIKHLLDNH</sequence>
<accession>A0A0R2KIC1</accession>
<evidence type="ECO:0000256" key="4">
    <source>
        <dbReference type="ARBA" id="ARBA00022777"/>
    </source>
</evidence>
<gene>
    <name evidence="7" type="ORF">IV53_GL000301</name>
</gene>
<comment type="caution">
    <text evidence="7">The sequence shown here is derived from an EMBL/GenBank/DDBJ whole genome shotgun (WGS) entry which is preliminary data.</text>
</comment>
<dbReference type="PANTHER" id="PTHR10534:SF2">
    <property type="entry name" value="PYRIDOXAL KINASE"/>
    <property type="match status" value="1"/>
</dbReference>
<dbReference type="eggNOG" id="COG2240">
    <property type="taxonomic scope" value="Bacteria"/>
</dbReference>
<dbReference type="PANTHER" id="PTHR10534">
    <property type="entry name" value="PYRIDOXAL KINASE"/>
    <property type="match status" value="1"/>
</dbReference>
<evidence type="ECO:0000256" key="1">
    <source>
        <dbReference type="ARBA" id="ARBA00012104"/>
    </source>
</evidence>
<dbReference type="OrthoDB" id="9800808at2"/>
<dbReference type="EMBL" id="JQBZ01000023">
    <property type="protein sequence ID" value="KRN89123.1"/>
    <property type="molecule type" value="Genomic_DNA"/>
</dbReference>
<evidence type="ECO:0000256" key="5">
    <source>
        <dbReference type="ARBA" id="ARBA00022840"/>
    </source>
</evidence>
<dbReference type="GO" id="GO:0005524">
    <property type="term" value="F:ATP binding"/>
    <property type="evidence" value="ECO:0007669"/>
    <property type="project" value="UniProtKB-KW"/>
</dbReference>
<dbReference type="PATRIC" id="fig|1122146.4.peg.309"/>
<dbReference type="GO" id="GO:0005829">
    <property type="term" value="C:cytosol"/>
    <property type="evidence" value="ECO:0007669"/>
    <property type="project" value="TreeGrafter"/>
</dbReference>
<keyword evidence="3" id="KW-0547">Nucleotide-binding</keyword>
<dbReference type="GO" id="GO:0008478">
    <property type="term" value="F:pyridoxal kinase activity"/>
    <property type="evidence" value="ECO:0007669"/>
    <property type="project" value="UniProtKB-EC"/>
</dbReference>
<protein>
    <recommendedName>
        <fullName evidence="1">pyridoxal kinase</fullName>
        <ecNumber evidence="1">2.7.1.35</ecNumber>
    </recommendedName>
</protein>
<feature type="domain" description="Pyridoxamine kinase/Phosphomethylpyrimidine kinase" evidence="6">
    <location>
        <begin position="72"/>
        <end position="252"/>
    </location>
</feature>
<dbReference type="EC" id="2.7.1.35" evidence="1"/>
<organism evidence="7 8">
    <name type="scientific">Ligilactobacillus ceti DSM 22408</name>
    <dbReference type="NCBI Taxonomy" id="1122146"/>
    <lineage>
        <taxon>Bacteria</taxon>
        <taxon>Bacillati</taxon>
        <taxon>Bacillota</taxon>
        <taxon>Bacilli</taxon>
        <taxon>Lactobacillales</taxon>
        <taxon>Lactobacillaceae</taxon>
        <taxon>Ligilactobacillus</taxon>
    </lineage>
</organism>
<evidence type="ECO:0000256" key="3">
    <source>
        <dbReference type="ARBA" id="ARBA00022741"/>
    </source>
</evidence>
<dbReference type="GO" id="GO:0009443">
    <property type="term" value="P:pyridoxal 5'-phosphate salvage"/>
    <property type="evidence" value="ECO:0007669"/>
    <property type="project" value="InterPro"/>
</dbReference>